<accession>A0A5B2U0K1</accession>
<gene>
    <name evidence="3" type="ORF">F0361_07835</name>
</gene>
<feature type="domain" description="SbsA Ig-like" evidence="2">
    <location>
        <begin position="33"/>
        <end position="135"/>
    </location>
</feature>
<reference evidence="3 4" key="1">
    <citation type="submission" date="2019-09" db="EMBL/GenBank/DDBJ databases">
        <authorList>
            <person name="Khan S.A."/>
            <person name="Jeon C.O."/>
            <person name="Chun B.H."/>
            <person name="Jeong S.E."/>
        </authorList>
    </citation>
    <scope>NUCLEOTIDE SEQUENCE [LARGE SCALE GENOMIC DNA]</scope>
    <source>
        <strain evidence="3 4">KCTC 42508</strain>
    </source>
</reference>
<organism evidence="3 4">
    <name type="scientific">Maribacter flavus</name>
    <dbReference type="NCBI Taxonomy" id="1658664"/>
    <lineage>
        <taxon>Bacteria</taxon>
        <taxon>Pseudomonadati</taxon>
        <taxon>Bacteroidota</taxon>
        <taxon>Flavobacteriia</taxon>
        <taxon>Flavobacteriales</taxon>
        <taxon>Flavobacteriaceae</taxon>
        <taxon>Maribacter</taxon>
    </lineage>
</organism>
<dbReference type="Proteomes" id="UP000323188">
    <property type="component" value="Unassembled WGS sequence"/>
</dbReference>
<evidence type="ECO:0000313" key="4">
    <source>
        <dbReference type="Proteomes" id="UP000323188"/>
    </source>
</evidence>
<proteinExistence type="predicted"/>
<name>A0A5B2U0K1_9FLAO</name>
<protein>
    <recommendedName>
        <fullName evidence="2">SbsA Ig-like domain-containing protein</fullName>
    </recommendedName>
</protein>
<keyword evidence="1" id="KW-0732">Signal</keyword>
<dbReference type="RefSeq" id="WP_154917925.1">
    <property type="nucleotide sequence ID" value="NZ_VUOE01000001.1"/>
</dbReference>
<dbReference type="AlphaFoldDB" id="A0A5B2U0K1"/>
<comment type="caution">
    <text evidence="3">The sequence shown here is derived from an EMBL/GenBank/DDBJ whole genome shotgun (WGS) entry which is preliminary data.</text>
</comment>
<evidence type="ECO:0000259" key="2">
    <source>
        <dbReference type="Pfam" id="PF13205"/>
    </source>
</evidence>
<sequence>MFRRILGYIFILLSITAFYQCARKGTPTGGPKDVTPPVLLRAEPENMSTNFEGKKIRLYFDELVKLEKVQEQLIVSPPLKYQPLLSPQGGANKFVEIVVQDTLKENTTYTINFGQSIVDNNEGNPNPFLTYVFSTGDYIDSLELQGVVKDAFNKEADDFISVMLYSIDSSYTDSTVYKRPPNYITNTLDSTIIFNLKNLKEGIYALFAIKDQTKNNVFDQNTDKIGFIKDTVRLPTDSIYLINLFREVPDYGIAVPTYAAKNKISFGYYGDGKDIELNTISPIPDTVKTKILKERDKDTLNFWFTPYDMDSLLFTVKNERLKLIDTFKVKSRKVGIDSLKLTPSRTGTLNFGERFSLLANTPIESLDTTKIEVFKQDTLQVIHTAVLDSLENQVNIEFKVDANEKYKVQMIPGAIVDFFGTTNDSINFNLNTKSYADYGNLSVNLTGESIEYPVILELTNEKGEVQRTQIATEPKVFEFNHISPGKYLIRAIFDTNNNGQWDTGNYLKRIQPEKVSYYPTTIEMRANWIENITFTILN</sequence>
<evidence type="ECO:0000256" key="1">
    <source>
        <dbReference type="ARBA" id="ARBA00022729"/>
    </source>
</evidence>
<dbReference type="Pfam" id="PF13205">
    <property type="entry name" value="Big_5"/>
    <property type="match status" value="1"/>
</dbReference>
<dbReference type="InterPro" id="IPR032812">
    <property type="entry name" value="SbsA_Ig"/>
</dbReference>
<evidence type="ECO:0000313" key="3">
    <source>
        <dbReference type="EMBL" id="KAA2219500.1"/>
    </source>
</evidence>
<dbReference type="EMBL" id="VUOE01000001">
    <property type="protein sequence ID" value="KAA2219500.1"/>
    <property type="molecule type" value="Genomic_DNA"/>
</dbReference>